<comment type="caution">
    <text evidence="1">The sequence shown here is derived from an EMBL/GenBank/DDBJ whole genome shotgun (WGS) entry which is preliminary data.</text>
</comment>
<keyword evidence="2" id="KW-1185">Reference proteome</keyword>
<dbReference type="EMBL" id="JADMLG010000002">
    <property type="protein sequence ID" value="MBH0775710.1"/>
    <property type="molecule type" value="Genomic_DNA"/>
</dbReference>
<organism evidence="1 2">
    <name type="scientific">Nocardia bovistercoris</name>
    <dbReference type="NCBI Taxonomy" id="2785916"/>
    <lineage>
        <taxon>Bacteria</taxon>
        <taxon>Bacillati</taxon>
        <taxon>Actinomycetota</taxon>
        <taxon>Actinomycetes</taxon>
        <taxon>Mycobacteriales</taxon>
        <taxon>Nocardiaceae</taxon>
        <taxon>Nocardia</taxon>
    </lineage>
</organism>
<accession>A0A931I8A9</accession>
<evidence type="ECO:0000313" key="1">
    <source>
        <dbReference type="EMBL" id="MBH0775710.1"/>
    </source>
</evidence>
<gene>
    <name evidence="1" type="ORF">IT779_05350</name>
</gene>
<dbReference type="Proteomes" id="UP000655751">
    <property type="component" value="Unassembled WGS sequence"/>
</dbReference>
<name>A0A931I8A9_9NOCA</name>
<reference evidence="1" key="1">
    <citation type="submission" date="2020-11" db="EMBL/GenBank/DDBJ databases">
        <title>Nocardia NEAU-351.nov., a novel actinomycete isolated from the cow dung.</title>
        <authorList>
            <person name="Zhang X."/>
        </authorList>
    </citation>
    <scope>NUCLEOTIDE SEQUENCE</scope>
    <source>
        <strain evidence="1">NEAU-351</strain>
    </source>
</reference>
<dbReference type="InterPro" id="IPR049749">
    <property type="entry name" value="SCO2521-like"/>
</dbReference>
<evidence type="ECO:0000313" key="2">
    <source>
        <dbReference type="Proteomes" id="UP000655751"/>
    </source>
</evidence>
<dbReference type="NCBIfam" id="NF040565">
    <property type="entry name" value="SCO2521_fam"/>
    <property type="match status" value="1"/>
</dbReference>
<sequence>MRGTLVVLGEVRTCLLPAMAAVNRAEANDLLALMPGRVVRWKERPGRLAISPALAVGVDCNLTAGTGTPRIVGTVATNATLVGGRILQSSSHTRVVRATERQRQTWSHYISQKGVTELIGPLPERDTAPEDLTEGYLAARAEEDSLDLATITARLLSRITADARLDHQPPLQARTTRLRWAARIGGSSGPSATMLVDDEEVRSIRLVLREADDLDAAQRFCEDLAAHDWLLTTLVDILEEADRYPSASRERREILAPALEHLTGLWMPGGHTPAATRTLWKELQNEPGFTRQWTTLVSSLRDNIAVATLAALR</sequence>
<dbReference type="AlphaFoldDB" id="A0A931I8A9"/>
<protein>
    <submittedName>
        <fullName evidence="1">Uncharacterized protein</fullName>
    </submittedName>
</protein>
<dbReference type="RefSeq" id="WP_196148048.1">
    <property type="nucleotide sequence ID" value="NZ_JADMLG010000002.1"/>
</dbReference>
<proteinExistence type="predicted"/>